<dbReference type="Proteomes" id="UP001427805">
    <property type="component" value="Unassembled WGS sequence"/>
</dbReference>
<reference evidence="1 2" key="1">
    <citation type="submission" date="2024-05" db="EMBL/GenBank/DDBJ databases">
        <title>Sphingomonas sp. HF-S3 16S ribosomal RNA gene Genome sequencing and assembly.</title>
        <authorList>
            <person name="Lee H."/>
        </authorList>
    </citation>
    <scope>NUCLEOTIDE SEQUENCE [LARGE SCALE GENOMIC DNA]</scope>
    <source>
        <strain evidence="1 2">HF-S3</strain>
    </source>
</reference>
<name>A0ABV0B6T9_9SPHN</name>
<evidence type="ECO:0000313" key="2">
    <source>
        <dbReference type="Proteomes" id="UP001427805"/>
    </source>
</evidence>
<comment type="caution">
    <text evidence="1">The sequence shown here is derived from an EMBL/GenBank/DDBJ whole genome shotgun (WGS) entry which is preliminary data.</text>
</comment>
<dbReference type="RefSeq" id="WP_346246309.1">
    <property type="nucleotide sequence ID" value="NZ_JBDIZK010000004.1"/>
</dbReference>
<organism evidence="1 2">
    <name type="scientific">Sphingomonas rustica</name>
    <dbReference type="NCBI Taxonomy" id="3103142"/>
    <lineage>
        <taxon>Bacteria</taxon>
        <taxon>Pseudomonadati</taxon>
        <taxon>Pseudomonadota</taxon>
        <taxon>Alphaproteobacteria</taxon>
        <taxon>Sphingomonadales</taxon>
        <taxon>Sphingomonadaceae</taxon>
        <taxon>Sphingomonas</taxon>
    </lineage>
</organism>
<keyword evidence="2" id="KW-1185">Reference proteome</keyword>
<dbReference type="InterPro" id="IPR009097">
    <property type="entry name" value="Cyclic_Pdiesterase"/>
</dbReference>
<evidence type="ECO:0008006" key="3">
    <source>
        <dbReference type="Google" id="ProtNLM"/>
    </source>
</evidence>
<accession>A0ABV0B6T9</accession>
<dbReference type="EMBL" id="JBDIZK010000004">
    <property type="protein sequence ID" value="MEN3747318.1"/>
    <property type="molecule type" value="Genomic_DNA"/>
</dbReference>
<evidence type="ECO:0000313" key="1">
    <source>
        <dbReference type="EMBL" id="MEN3747318.1"/>
    </source>
</evidence>
<dbReference type="Gene3D" id="3.90.1140.10">
    <property type="entry name" value="Cyclic phosphodiesterase"/>
    <property type="match status" value="1"/>
</dbReference>
<protein>
    <recommendedName>
        <fullName evidence="3">2'-5' RNA ligase</fullName>
    </recommendedName>
</protein>
<proteinExistence type="predicted"/>
<dbReference type="SUPFAM" id="SSF55144">
    <property type="entry name" value="LigT-like"/>
    <property type="match status" value="1"/>
</dbReference>
<sequence>MTGLEPLYIMVKPPEDEAVQIEGRRRDLGISSSYDRYRFHSTVLPLGDVTAYPDSHLDALDRMVRSLEVSPFPVRFDHLHSNALIGKGMTAYRRWQRALSSRLKSKGLPTLPYRFRPHVSLDYGAPVDRTIPIDPVGWLVEELLLIRSIHGKGQHVVMTRWPLVSRQFSFGF</sequence>
<gene>
    <name evidence="1" type="ORF">TPR58_09065</name>
</gene>